<name>A0A9X2HIQ0_9MICC</name>
<protein>
    <submittedName>
        <fullName evidence="6">Bifunctional 4-hydroxy-2-oxoglutarate aldolase/2-dehydro-3-deoxy-phosphogluconate aldolase</fullName>
    </submittedName>
</protein>
<evidence type="ECO:0000313" key="6">
    <source>
        <dbReference type="EMBL" id="MCP3424963.1"/>
    </source>
</evidence>
<comment type="subunit">
    <text evidence="3">Homotrimer.</text>
</comment>
<dbReference type="PANTHER" id="PTHR30246">
    <property type="entry name" value="2-KETO-3-DEOXY-6-PHOSPHOGLUCONATE ALDOLASE"/>
    <property type="match status" value="1"/>
</dbReference>
<comment type="caution">
    <text evidence="6">The sequence shown here is derived from an EMBL/GenBank/DDBJ whole genome shotgun (WGS) entry which is preliminary data.</text>
</comment>
<dbReference type="AlphaFoldDB" id="A0A9X2HIQ0"/>
<keyword evidence="4" id="KW-0456">Lyase</keyword>
<dbReference type="Gene3D" id="3.20.20.70">
    <property type="entry name" value="Aldolase class I"/>
    <property type="match status" value="1"/>
</dbReference>
<dbReference type="CDD" id="cd00452">
    <property type="entry name" value="KDPG_aldolase"/>
    <property type="match status" value="1"/>
</dbReference>
<dbReference type="InterPro" id="IPR013785">
    <property type="entry name" value="Aldolase_TIM"/>
</dbReference>
<dbReference type="SUPFAM" id="SSF51569">
    <property type="entry name" value="Aldolase"/>
    <property type="match status" value="1"/>
</dbReference>
<dbReference type="Proteomes" id="UP001139502">
    <property type="component" value="Unassembled WGS sequence"/>
</dbReference>
<evidence type="ECO:0000256" key="5">
    <source>
        <dbReference type="ARBA" id="ARBA00023277"/>
    </source>
</evidence>
<comment type="pathway">
    <text evidence="1">Carbohydrate acid metabolism.</text>
</comment>
<dbReference type="GO" id="GO:0016829">
    <property type="term" value="F:lyase activity"/>
    <property type="evidence" value="ECO:0007669"/>
    <property type="project" value="UniProtKB-KW"/>
</dbReference>
<dbReference type="RefSeq" id="WP_254164935.1">
    <property type="nucleotide sequence ID" value="NZ_JANAFB010000004.1"/>
</dbReference>
<evidence type="ECO:0000313" key="7">
    <source>
        <dbReference type="Proteomes" id="UP001139502"/>
    </source>
</evidence>
<comment type="similarity">
    <text evidence="2">Belongs to the KHG/KDPG aldolase family.</text>
</comment>
<dbReference type="PANTHER" id="PTHR30246:SF1">
    <property type="entry name" value="2-DEHYDRO-3-DEOXY-6-PHOSPHOGALACTONATE ALDOLASE-RELATED"/>
    <property type="match status" value="1"/>
</dbReference>
<evidence type="ECO:0000256" key="4">
    <source>
        <dbReference type="ARBA" id="ARBA00023239"/>
    </source>
</evidence>
<dbReference type="EMBL" id="JANAFB010000004">
    <property type="protein sequence ID" value="MCP3424963.1"/>
    <property type="molecule type" value="Genomic_DNA"/>
</dbReference>
<accession>A0A9X2HIQ0</accession>
<evidence type="ECO:0000256" key="3">
    <source>
        <dbReference type="ARBA" id="ARBA00011233"/>
    </source>
</evidence>
<keyword evidence="7" id="KW-1185">Reference proteome</keyword>
<proteinExistence type="inferred from homology"/>
<reference evidence="6" key="1">
    <citation type="submission" date="2022-06" db="EMBL/GenBank/DDBJ databases">
        <title>Rothia sp. isolated from sandalwood seedling.</title>
        <authorList>
            <person name="Tuikhar N."/>
            <person name="Kirdat K."/>
            <person name="Thorat V."/>
            <person name="Swetha P."/>
            <person name="Padma S."/>
            <person name="Sundararaj R."/>
            <person name="Yadav A."/>
        </authorList>
    </citation>
    <scope>NUCLEOTIDE SEQUENCE</scope>
    <source>
        <strain evidence="6">AR01</strain>
    </source>
</reference>
<gene>
    <name evidence="6" type="ORF">NBM05_02685</name>
</gene>
<dbReference type="InterPro" id="IPR000887">
    <property type="entry name" value="Aldlse_KDPG_KHG"/>
</dbReference>
<evidence type="ECO:0000256" key="2">
    <source>
        <dbReference type="ARBA" id="ARBA00006906"/>
    </source>
</evidence>
<dbReference type="NCBIfam" id="TIGR01182">
    <property type="entry name" value="eda"/>
    <property type="match status" value="1"/>
</dbReference>
<dbReference type="Pfam" id="PF01081">
    <property type="entry name" value="Aldolase"/>
    <property type="match status" value="1"/>
</dbReference>
<keyword evidence="5" id="KW-0119">Carbohydrate metabolism</keyword>
<organism evidence="6 7">
    <name type="scientific">Rothia santali</name>
    <dbReference type="NCBI Taxonomy" id="2949643"/>
    <lineage>
        <taxon>Bacteria</taxon>
        <taxon>Bacillati</taxon>
        <taxon>Actinomycetota</taxon>
        <taxon>Actinomycetes</taxon>
        <taxon>Micrococcales</taxon>
        <taxon>Micrococcaceae</taxon>
        <taxon>Rothia</taxon>
    </lineage>
</organism>
<evidence type="ECO:0000256" key="1">
    <source>
        <dbReference type="ARBA" id="ARBA00004761"/>
    </source>
</evidence>
<sequence>MTTFTDQLRSSRVVAVVRAQRIPDAVALAEALAAGGVSILELTYTTPDVESHLHAISTGAPGTLVGAGTVLDAAQARGALGAGAQFLVTPAVIEEVAEVAREAGVPVLLGAMTPTEVLRARELGAEHVKIFPAGVVGPRFVKDLQGPFPGLSTVPSGGIDERNARDFIDAGATAVCCGSSVVSAADVEGGRWAKITASAAEFVERATGVAPAAGPAERGEGR</sequence>